<keyword evidence="5" id="KW-1185">Reference proteome</keyword>
<dbReference type="EMBL" id="JBHTAI010000006">
    <property type="protein sequence ID" value="MFC7149338.1"/>
    <property type="molecule type" value="Genomic_DNA"/>
</dbReference>
<evidence type="ECO:0000256" key="1">
    <source>
        <dbReference type="ARBA" id="ARBA00023015"/>
    </source>
</evidence>
<evidence type="ECO:0000313" key="5">
    <source>
        <dbReference type="Proteomes" id="UP001596378"/>
    </source>
</evidence>
<evidence type="ECO:0000256" key="2">
    <source>
        <dbReference type="ARBA" id="ARBA00023163"/>
    </source>
</evidence>
<protein>
    <submittedName>
        <fullName evidence="4">TetR-like C-terminal domain-containing protein</fullName>
    </submittedName>
</protein>
<keyword evidence="2" id="KW-0804">Transcription</keyword>
<name>A0ABW2FBY1_9BACL</name>
<dbReference type="RefSeq" id="WP_378054440.1">
    <property type="nucleotide sequence ID" value="NZ_JBHMDN010000079.1"/>
</dbReference>
<evidence type="ECO:0000313" key="4">
    <source>
        <dbReference type="EMBL" id="MFC7149338.1"/>
    </source>
</evidence>
<evidence type="ECO:0000259" key="3">
    <source>
        <dbReference type="Pfam" id="PF13305"/>
    </source>
</evidence>
<dbReference type="InterPro" id="IPR009057">
    <property type="entry name" value="Homeodomain-like_sf"/>
</dbReference>
<comment type="caution">
    <text evidence="4">The sequence shown here is derived from an EMBL/GenBank/DDBJ whole genome shotgun (WGS) entry which is preliminary data.</text>
</comment>
<gene>
    <name evidence="4" type="ORF">ACFQMJ_12445</name>
</gene>
<dbReference type="Pfam" id="PF13305">
    <property type="entry name" value="TetR_C_33"/>
    <property type="match status" value="1"/>
</dbReference>
<sequence length="187" mass="20321">MRAGIKPETVVAAAADIADRDGWDRISLAGVAGALGIRTPSLYNHVEGLPDLRQKLASHALALLDERLHDAAIGYSGRQAFVEVGRSYVQFVREHPGLYEAVNRVVSPKPDAFEQASDRILTLFARLMQPLGVPENEAVHAIRGLRAMVHGFASLESVGGFQMKQDLMESLSKSITYYIDGLSAGHK</sequence>
<reference evidence="5" key="1">
    <citation type="journal article" date="2019" name="Int. J. Syst. Evol. Microbiol.">
        <title>The Global Catalogue of Microorganisms (GCM) 10K type strain sequencing project: providing services to taxonomists for standard genome sequencing and annotation.</title>
        <authorList>
            <consortium name="The Broad Institute Genomics Platform"/>
            <consortium name="The Broad Institute Genome Sequencing Center for Infectious Disease"/>
            <person name="Wu L."/>
            <person name="Ma J."/>
        </authorList>
    </citation>
    <scope>NUCLEOTIDE SEQUENCE [LARGE SCALE GENOMIC DNA]</scope>
    <source>
        <strain evidence="5">KCTC 12907</strain>
    </source>
</reference>
<dbReference type="Gene3D" id="1.10.357.10">
    <property type="entry name" value="Tetracycline Repressor, domain 2"/>
    <property type="match status" value="1"/>
</dbReference>
<dbReference type="InterPro" id="IPR036271">
    <property type="entry name" value="Tet_transcr_reg_TetR-rel_C_sf"/>
</dbReference>
<accession>A0ABW2FBY1</accession>
<dbReference type="SUPFAM" id="SSF46689">
    <property type="entry name" value="Homeodomain-like"/>
    <property type="match status" value="1"/>
</dbReference>
<feature type="domain" description="HTH-type transcriptional regulator MT1864/Rv1816-like C-terminal" evidence="3">
    <location>
        <begin position="82"/>
        <end position="173"/>
    </location>
</feature>
<dbReference type="Proteomes" id="UP001596378">
    <property type="component" value="Unassembled WGS sequence"/>
</dbReference>
<keyword evidence="1" id="KW-0805">Transcription regulation</keyword>
<proteinExistence type="predicted"/>
<dbReference type="InterPro" id="IPR025996">
    <property type="entry name" value="MT1864/Rv1816-like_C"/>
</dbReference>
<dbReference type="SUPFAM" id="SSF48498">
    <property type="entry name" value="Tetracyclin repressor-like, C-terminal domain"/>
    <property type="match status" value="1"/>
</dbReference>
<dbReference type="Gene3D" id="1.10.10.60">
    <property type="entry name" value="Homeodomain-like"/>
    <property type="match status" value="1"/>
</dbReference>
<organism evidence="4 5">
    <name type="scientific">Cohnella cellulosilytica</name>
    <dbReference type="NCBI Taxonomy" id="986710"/>
    <lineage>
        <taxon>Bacteria</taxon>
        <taxon>Bacillati</taxon>
        <taxon>Bacillota</taxon>
        <taxon>Bacilli</taxon>
        <taxon>Bacillales</taxon>
        <taxon>Paenibacillaceae</taxon>
        <taxon>Cohnella</taxon>
    </lineage>
</organism>